<keyword evidence="1" id="KW-0479">Metal-binding</keyword>
<sequence length="293" mass="32424">MSTTKSDELLLKHIQRTFISGCHILHYQRVLDAYGHLSVRHPHDPTTFIMSRYIAPGTISSPLDLVVYHVSDASPVDPSSPPGYSERCIHSETYKRYPGVHAVIHSHSEAVVPYSVSGVPIQPCYHMAGFLGTRTPIWDIGKLYKEGDRRDMLVRDTRLGASLAESFEDTGDEKIAKGRDGEPPNSVVLMRGHGYSVCAKTIEDCVLRAIYTQKNAEIQTTALLTRSAYLGGSNGVAAKDDGLKRSEVAGGLAVLSEEETEGAMEMTLWSAHRPWRLWVREVEAQGMYVNLVI</sequence>
<evidence type="ECO:0000259" key="3">
    <source>
        <dbReference type="SMART" id="SM01007"/>
    </source>
</evidence>
<dbReference type="Proteomes" id="UP000800092">
    <property type="component" value="Unassembled WGS sequence"/>
</dbReference>
<dbReference type="GO" id="GO:0019323">
    <property type="term" value="P:pentose catabolic process"/>
    <property type="evidence" value="ECO:0007669"/>
    <property type="project" value="TreeGrafter"/>
</dbReference>
<dbReference type="GO" id="GO:0046872">
    <property type="term" value="F:metal ion binding"/>
    <property type="evidence" value="ECO:0007669"/>
    <property type="project" value="UniProtKB-KW"/>
</dbReference>
<dbReference type="GO" id="GO:0005829">
    <property type="term" value="C:cytosol"/>
    <property type="evidence" value="ECO:0007669"/>
    <property type="project" value="TreeGrafter"/>
</dbReference>
<evidence type="ECO:0000313" key="5">
    <source>
        <dbReference type="Proteomes" id="UP000800092"/>
    </source>
</evidence>
<dbReference type="EMBL" id="ML991771">
    <property type="protein sequence ID" value="KAF2239817.1"/>
    <property type="molecule type" value="Genomic_DNA"/>
</dbReference>
<proteinExistence type="predicted"/>
<evidence type="ECO:0000256" key="1">
    <source>
        <dbReference type="ARBA" id="ARBA00022723"/>
    </source>
</evidence>
<dbReference type="PANTHER" id="PTHR22789:SF0">
    <property type="entry name" value="3-OXO-TETRONATE 4-PHOSPHATE DECARBOXYLASE-RELATED"/>
    <property type="match status" value="1"/>
</dbReference>
<dbReference type="SUPFAM" id="SSF53639">
    <property type="entry name" value="AraD/HMP-PK domain-like"/>
    <property type="match status" value="1"/>
</dbReference>
<dbReference type="PANTHER" id="PTHR22789">
    <property type="entry name" value="FUCULOSE PHOSPHATE ALDOLASE"/>
    <property type="match status" value="1"/>
</dbReference>
<evidence type="ECO:0000313" key="4">
    <source>
        <dbReference type="EMBL" id="KAF2239817.1"/>
    </source>
</evidence>
<keyword evidence="5" id="KW-1185">Reference proteome</keyword>
<dbReference type="InterPro" id="IPR001303">
    <property type="entry name" value="Aldolase_II/adducin_N"/>
</dbReference>
<organism evidence="4 5">
    <name type="scientific">Viridothelium virens</name>
    <name type="common">Speckled blister lichen</name>
    <name type="synonym">Trypethelium virens</name>
    <dbReference type="NCBI Taxonomy" id="1048519"/>
    <lineage>
        <taxon>Eukaryota</taxon>
        <taxon>Fungi</taxon>
        <taxon>Dikarya</taxon>
        <taxon>Ascomycota</taxon>
        <taxon>Pezizomycotina</taxon>
        <taxon>Dothideomycetes</taxon>
        <taxon>Dothideomycetes incertae sedis</taxon>
        <taxon>Trypetheliales</taxon>
        <taxon>Trypetheliaceae</taxon>
        <taxon>Viridothelium</taxon>
    </lineage>
</organism>
<dbReference type="AlphaFoldDB" id="A0A6A6HP63"/>
<dbReference type="Pfam" id="PF00596">
    <property type="entry name" value="Aldolase_II"/>
    <property type="match status" value="1"/>
</dbReference>
<dbReference type="GO" id="GO:0016832">
    <property type="term" value="F:aldehyde-lyase activity"/>
    <property type="evidence" value="ECO:0007669"/>
    <property type="project" value="TreeGrafter"/>
</dbReference>
<evidence type="ECO:0000256" key="2">
    <source>
        <dbReference type="ARBA" id="ARBA00023239"/>
    </source>
</evidence>
<accession>A0A6A6HP63</accession>
<dbReference type="OrthoDB" id="2932980at2759"/>
<dbReference type="Gene3D" id="3.40.225.10">
    <property type="entry name" value="Class II aldolase/adducin N-terminal domain"/>
    <property type="match status" value="1"/>
</dbReference>
<reference evidence="4" key="1">
    <citation type="journal article" date="2020" name="Stud. Mycol.">
        <title>101 Dothideomycetes genomes: a test case for predicting lifestyles and emergence of pathogens.</title>
        <authorList>
            <person name="Haridas S."/>
            <person name="Albert R."/>
            <person name="Binder M."/>
            <person name="Bloem J."/>
            <person name="Labutti K."/>
            <person name="Salamov A."/>
            <person name="Andreopoulos B."/>
            <person name="Baker S."/>
            <person name="Barry K."/>
            <person name="Bills G."/>
            <person name="Bluhm B."/>
            <person name="Cannon C."/>
            <person name="Castanera R."/>
            <person name="Culley D."/>
            <person name="Daum C."/>
            <person name="Ezra D."/>
            <person name="Gonzalez J."/>
            <person name="Henrissat B."/>
            <person name="Kuo A."/>
            <person name="Liang C."/>
            <person name="Lipzen A."/>
            <person name="Lutzoni F."/>
            <person name="Magnuson J."/>
            <person name="Mondo S."/>
            <person name="Nolan M."/>
            <person name="Ohm R."/>
            <person name="Pangilinan J."/>
            <person name="Park H.-J."/>
            <person name="Ramirez L."/>
            <person name="Alfaro M."/>
            <person name="Sun H."/>
            <person name="Tritt A."/>
            <person name="Yoshinaga Y."/>
            <person name="Zwiers L.-H."/>
            <person name="Turgeon B."/>
            <person name="Goodwin S."/>
            <person name="Spatafora J."/>
            <person name="Crous P."/>
            <person name="Grigoriev I."/>
        </authorList>
    </citation>
    <scope>NUCLEOTIDE SEQUENCE</scope>
    <source>
        <strain evidence="4">Tuck. ex Michener</strain>
    </source>
</reference>
<dbReference type="InterPro" id="IPR050197">
    <property type="entry name" value="Aldolase_class_II_sugar_metab"/>
</dbReference>
<feature type="domain" description="Class II aldolase/adducin N-terminal" evidence="3">
    <location>
        <begin position="16"/>
        <end position="220"/>
    </location>
</feature>
<name>A0A6A6HP63_VIRVR</name>
<keyword evidence="2" id="KW-0456">Lyase</keyword>
<dbReference type="SMART" id="SM01007">
    <property type="entry name" value="Aldolase_II"/>
    <property type="match status" value="1"/>
</dbReference>
<protein>
    <submittedName>
        <fullName evidence="4">Arad-like aldolase/epimerase</fullName>
    </submittedName>
</protein>
<gene>
    <name evidence="4" type="ORF">EV356DRAFT_571920</name>
</gene>
<dbReference type="InterPro" id="IPR036409">
    <property type="entry name" value="Aldolase_II/adducin_N_sf"/>
</dbReference>